<gene>
    <name evidence="1" type="ORF">HETIRDRAFT_312624</name>
</gene>
<evidence type="ECO:0000313" key="1">
    <source>
        <dbReference type="EMBL" id="ETW84625.1"/>
    </source>
</evidence>
<dbReference type="EMBL" id="KI925456">
    <property type="protein sequence ID" value="ETW84625.1"/>
    <property type="molecule type" value="Genomic_DNA"/>
</dbReference>
<dbReference type="AlphaFoldDB" id="W4KH23"/>
<protein>
    <submittedName>
        <fullName evidence="1">Uncharacterized protein</fullName>
    </submittedName>
</protein>
<sequence length="49" mass="5302">MALDCYARSLVTWDVLSACQPWAFARSTGSVLPCMGLGVIVTREADQVL</sequence>
<dbReference type="HOGENOM" id="CLU_3143268_0_0_1"/>
<dbReference type="KEGG" id="hir:HETIRDRAFT_312624"/>
<dbReference type="Proteomes" id="UP000030671">
    <property type="component" value="Unassembled WGS sequence"/>
</dbReference>
<evidence type="ECO:0000313" key="2">
    <source>
        <dbReference type="Proteomes" id="UP000030671"/>
    </source>
</evidence>
<organism evidence="1 2">
    <name type="scientific">Heterobasidion irregulare (strain TC 32-1)</name>
    <dbReference type="NCBI Taxonomy" id="747525"/>
    <lineage>
        <taxon>Eukaryota</taxon>
        <taxon>Fungi</taxon>
        <taxon>Dikarya</taxon>
        <taxon>Basidiomycota</taxon>
        <taxon>Agaricomycotina</taxon>
        <taxon>Agaricomycetes</taxon>
        <taxon>Russulales</taxon>
        <taxon>Bondarzewiaceae</taxon>
        <taxon>Heterobasidion</taxon>
        <taxon>Heterobasidion annosum species complex</taxon>
    </lineage>
</organism>
<dbReference type="GeneID" id="20669971"/>
<proteinExistence type="predicted"/>
<accession>W4KH23</accession>
<reference evidence="1 2" key="1">
    <citation type="journal article" date="2012" name="New Phytol.">
        <title>Insight into trade-off between wood decay and parasitism from the genome of a fungal forest pathogen.</title>
        <authorList>
            <person name="Olson A."/>
            <person name="Aerts A."/>
            <person name="Asiegbu F."/>
            <person name="Belbahri L."/>
            <person name="Bouzid O."/>
            <person name="Broberg A."/>
            <person name="Canback B."/>
            <person name="Coutinho P.M."/>
            <person name="Cullen D."/>
            <person name="Dalman K."/>
            <person name="Deflorio G."/>
            <person name="van Diepen L.T."/>
            <person name="Dunand C."/>
            <person name="Duplessis S."/>
            <person name="Durling M."/>
            <person name="Gonthier P."/>
            <person name="Grimwood J."/>
            <person name="Fossdal C.G."/>
            <person name="Hansson D."/>
            <person name="Henrissat B."/>
            <person name="Hietala A."/>
            <person name="Himmelstrand K."/>
            <person name="Hoffmeister D."/>
            <person name="Hogberg N."/>
            <person name="James T.Y."/>
            <person name="Karlsson M."/>
            <person name="Kohler A."/>
            <person name="Kues U."/>
            <person name="Lee Y.H."/>
            <person name="Lin Y.C."/>
            <person name="Lind M."/>
            <person name="Lindquist E."/>
            <person name="Lombard V."/>
            <person name="Lucas S."/>
            <person name="Lunden K."/>
            <person name="Morin E."/>
            <person name="Murat C."/>
            <person name="Park J."/>
            <person name="Raffaello T."/>
            <person name="Rouze P."/>
            <person name="Salamov A."/>
            <person name="Schmutz J."/>
            <person name="Solheim H."/>
            <person name="Stahlberg J."/>
            <person name="Velez H."/>
            <person name="de Vries R.P."/>
            <person name="Wiebenga A."/>
            <person name="Woodward S."/>
            <person name="Yakovlev I."/>
            <person name="Garbelotto M."/>
            <person name="Martin F."/>
            <person name="Grigoriev I.V."/>
            <person name="Stenlid J."/>
        </authorList>
    </citation>
    <scope>NUCLEOTIDE SEQUENCE [LARGE SCALE GENOMIC DNA]</scope>
    <source>
        <strain evidence="1 2">TC 32-1</strain>
    </source>
</reference>
<keyword evidence="2" id="KW-1185">Reference proteome</keyword>
<name>W4KH23_HETIT</name>
<dbReference type="InParanoid" id="W4KH23"/>
<dbReference type="RefSeq" id="XP_009544272.1">
    <property type="nucleotide sequence ID" value="XM_009545977.1"/>
</dbReference>